<proteinExistence type="predicted"/>
<feature type="region of interest" description="Disordered" evidence="1">
    <location>
        <begin position="1"/>
        <end position="55"/>
    </location>
</feature>
<sequence>MQIFKRGGGRPATSQAGTRTIDGYPQLQGSSSSSWGTFDFSSTDGGGAEGVVSTDEETISGWFPGWPEDGDGKEKYILLTSFFSLATFSSFLFFRISPDRQGLFPKERNSPFLEGWCLSCKFGLEFLQRKYQTSK</sequence>
<feature type="compositionally biased region" description="Low complexity" evidence="1">
    <location>
        <begin position="29"/>
        <end position="43"/>
    </location>
</feature>
<name>A0A0G1DS04_9BACT</name>
<dbReference type="Proteomes" id="UP000034646">
    <property type="component" value="Unassembled WGS sequence"/>
</dbReference>
<evidence type="ECO:0000313" key="2">
    <source>
        <dbReference type="EMBL" id="KKT00358.1"/>
    </source>
</evidence>
<dbReference type="AlphaFoldDB" id="A0A0G1DS04"/>
<reference evidence="2 3" key="1">
    <citation type="journal article" date="2015" name="Nature">
        <title>rRNA introns, odd ribosomes, and small enigmatic genomes across a large radiation of phyla.</title>
        <authorList>
            <person name="Brown C.T."/>
            <person name="Hug L.A."/>
            <person name="Thomas B.C."/>
            <person name="Sharon I."/>
            <person name="Castelle C.J."/>
            <person name="Singh A."/>
            <person name="Wilkins M.J."/>
            <person name="Williams K.H."/>
            <person name="Banfield J.F."/>
        </authorList>
    </citation>
    <scope>NUCLEOTIDE SEQUENCE [LARGE SCALE GENOMIC DNA]</scope>
</reference>
<evidence type="ECO:0000313" key="3">
    <source>
        <dbReference type="Proteomes" id="UP000034646"/>
    </source>
</evidence>
<dbReference type="EMBL" id="LCFS01000011">
    <property type="protein sequence ID" value="KKT00358.1"/>
    <property type="molecule type" value="Genomic_DNA"/>
</dbReference>
<organism evidence="2 3">
    <name type="scientific">Candidatus Nomurabacteria bacterium GW2011_GWA2_43_15</name>
    <dbReference type="NCBI Taxonomy" id="1618738"/>
    <lineage>
        <taxon>Bacteria</taxon>
        <taxon>Candidatus Nomuraibacteriota</taxon>
    </lineage>
</organism>
<evidence type="ECO:0000256" key="1">
    <source>
        <dbReference type="SAM" id="MobiDB-lite"/>
    </source>
</evidence>
<gene>
    <name evidence="2" type="ORF">UV76_C0011G0030</name>
</gene>
<accession>A0A0G1DS04</accession>
<comment type="caution">
    <text evidence="2">The sequence shown here is derived from an EMBL/GenBank/DDBJ whole genome shotgun (WGS) entry which is preliminary data.</text>
</comment>
<protein>
    <submittedName>
        <fullName evidence="2">Uncharacterized protein</fullName>
    </submittedName>
</protein>